<name>A0A8S5U0G6_9CAUD</name>
<evidence type="ECO:0000313" key="1">
    <source>
        <dbReference type="EMBL" id="DAF87906.1"/>
    </source>
</evidence>
<proteinExistence type="predicted"/>
<accession>A0A8S5U0G6</accession>
<organism evidence="1">
    <name type="scientific">Siphoviridae sp. ctRon5</name>
    <dbReference type="NCBI Taxonomy" id="2825505"/>
    <lineage>
        <taxon>Viruses</taxon>
        <taxon>Duplodnaviria</taxon>
        <taxon>Heunggongvirae</taxon>
        <taxon>Uroviricota</taxon>
        <taxon>Caudoviricetes</taxon>
    </lineage>
</organism>
<protein>
    <submittedName>
        <fullName evidence="1">Uncharacterized protein</fullName>
    </submittedName>
</protein>
<sequence>MHFHKKLKSKEGIKKYKKFRFWVLRWFHRNLRYHLNTQECS</sequence>
<reference evidence="1" key="1">
    <citation type="journal article" date="2021" name="Proc. Natl. Acad. Sci. U.S.A.">
        <title>A Catalog of Tens of Thousands of Viruses from Human Metagenomes Reveals Hidden Associations with Chronic Diseases.</title>
        <authorList>
            <person name="Tisza M.J."/>
            <person name="Buck C.B."/>
        </authorList>
    </citation>
    <scope>NUCLEOTIDE SEQUENCE</scope>
    <source>
        <strain evidence="1">CtRon5</strain>
    </source>
</reference>
<dbReference type="EMBL" id="BK015971">
    <property type="protein sequence ID" value="DAF87906.1"/>
    <property type="molecule type" value="Genomic_DNA"/>
</dbReference>